<reference evidence="1 2" key="1">
    <citation type="submission" date="2015-11" db="EMBL/GenBank/DDBJ databases">
        <authorList>
            <person name="Zhang Y."/>
            <person name="Guo Z."/>
        </authorList>
    </citation>
    <scope>NUCLEOTIDE SEQUENCE [LARGE SCALE GENOMIC DNA]</scope>
    <source>
        <strain evidence="1 2">KCTC 12086</strain>
    </source>
</reference>
<evidence type="ECO:0000313" key="2">
    <source>
        <dbReference type="Proteomes" id="UP000061457"/>
    </source>
</evidence>
<dbReference type="Proteomes" id="UP000061457">
    <property type="component" value="Chromosome I"/>
</dbReference>
<protein>
    <submittedName>
        <fullName evidence="1">Uncharacterized protein</fullName>
    </submittedName>
</protein>
<evidence type="ECO:0000313" key="1">
    <source>
        <dbReference type="EMBL" id="ALO43054.1"/>
    </source>
</evidence>
<accession>A0A0S2K4N9</accession>
<dbReference type="EMBL" id="CP013187">
    <property type="protein sequence ID" value="ALO43054.1"/>
    <property type="molecule type" value="Genomic_DNA"/>
</dbReference>
<gene>
    <name evidence="1" type="ORF">PP2015_2565</name>
</gene>
<dbReference type="AlphaFoldDB" id="A0A0S2K4N9"/>
<proteinExistence type="predicted"/>
<dbReference type="STRING" id="161398.PP2015_2565"/>
<dbReference type="OrthoDB" id="9804264at2"/>
<sequence>MQVCFDLMIPKACFGDSFPLQEELASFGGESYKQDPPRYMWKEEVKFKCQVIPDHILTYIPSEINVTEWNYLSLEGNELESWEKNINKQTPEESQLPLKQMLNELLPLLNEWVVIFELNCDQIDNVYKMNSSMLLEKVNTVLNWNNVPEGFIAWYKS</sequence>
<dbReference type="RefSeq" id="WP_058030740.1">
    <property type="nucleotide sequence ID" value="NZ_CP013187.1"/>
</dbReference>
<dbReference type="KEGG" id="pphe:PP2015_2565"/>
<organism evidence="1 2">
    <name type="scientific">Pseudoalteromonas phenolica</name>
    <dbReference type="NCBI Taxonomy" id="161398"/>
    <lineage>
        <taxon>Bacteria</taxon>
        <taxon>Pseudomonadati</taxon>
        <taxon>Pseudomonadota</taxon>
        <taxon>Gammaproteobacteria</taxon>
        <taxon>Alteromonadales</taxon>
        <taxon>Pseudoalteromonadaceae</taxon>
        <taxon>Pseudoalteromonas</taxon>
    </lineage>
</organism>
<dbReference type="PATRIC" id="fig|161398.10.peg.2621"/>
<name>A0A0S2K4N9_9GAMM</name>
<keyword evidence="2" id="KW-1185">Reference proteome</keyword>